<keyword evidence="6" id="KW-0067">ATP-binding</keyword>
<evidence type="ECO:0000256" key="6">
    <source>
        <dbReference type="ARBA" id="ARBA00022840"/>
    </source>
</evidence>
<evidence type="ECO:0000313" key="9">
    <source>
        <dbReference type="Proteomes" id="UP001150942"/>
    </source>
</evidence>
<keyword evidence="4" id="KW-0547">Nucleotide-binding</keyword>
<dbReference type="InterPro" id="IPR050117">
    <property type="entry name" value="MAPK"/>
</dbReference>
<evidence type="ECO:0000256" key="3">
    <source>
        <dbReference type="ARBA" id="ARBA00022679"/>
    </source>
</evidence>
<dbReference type="PROSITE" id="PS01351">
    <property type="entry name" value="MAPK"/>
    <property type="match status" value="1"/>
</dbReference>
<comment type="caution">
    <text evidence="8">The sequence shown here is derived from an EMBL/GenBank/DDBJ whole genome shotgun (WGS) entry which is preliminary data.</text>
</comment>
<dbReference type="Pfam" id="PF00069">
    <property type="entry name" value="Pkinase"/>
    <property type="match status" value="1"/>
</dbReference>
<name>A0A9W9IP85_9EURO</name>
<dbReference type="Gene3D" id="3.30.200.20">
    <property type="entry name" value="Phosphorylase Kinase, domain 1"/>
    <property type="match status" value="1"/>
</dbReference>
<dbReference type="PROSITE" id="PS50011">
    <property type="entry name" value="PROTEIN_KINASE_DOM"/>
    <property type="match status" value="1"/>
</dbReference>
<keyword evidence="5" id="KW-0418">Kinase</keyword>
<dbReference type="FunFam" id="1.10.510.10:FF:000040">
    <property type="entry name" value="Mitogen-activated protein kinase"/>
    <property type="match status" value="1"/>
</dbReference>
<dbReference type="GO" id="GO:0005524">
    <property type="term" value="F:ATP binding"/>
    <property type="evidence" value="ECO:0007669"/>
    <property type="project" value="UniProtKB-KW"/>
</dbReference>
<dbReference type="SMART" id="SM00220">
    <property type="entry name" value="S_TKc"/>
    <property type="match status" value="1"/>
</dbReference>
<dbReference type="GO" id="GO:0004707">
    <property type="term" value="F:MAP kinase activity"/>
    <property type="evidence" value="ECO:0007669"/>
    <property type="project" value="UniProtKB-EC"/>
</dbReference>
<dbReference type="SUPFAM" id="SSF56112">
    <property type="entry name" value="Protein kinase-like (PK-like)"/>
    <property type="match status" value="1"/>
</dbReference>
<evidence type="ECO:0000256" key="2">
    <source>
        <dbReference type="ARBA" id="ARBA00022527"/>
    </source>
</evidence>
<dbReference type="PROSITE" id="PS00108">
    <property type="entry name" value="PROTEIN_KINASE_ST"/>
    <property type="match status" value="1"/>
</dbReference>
<reference evidence="8" key="1">
    <citation type="submission" date="2022-11" db="EMBL/GenBank/DDBJ databases">
        <authorList>
            <person name="Petersen C."/>
        </authorList>
    </citation>
    <scope>NUCLEOTIDE SEQUENCE</scope>
    <source>
        <strain evidence="8">IBT 20477</strain>
    </source>
</reference>
<dbReference type="Gene3D" id="1.10.510.10">
    <property type="entry name" value="Transferase(Phosphotransferase) domain 1"/>
    <property type="match status" value="1"/>
</dbReference>
<dbReference type="Proteomes" id="UP001150942">
    <property type="component" value="Unassembled WGS sequence"/>
</dbReference>
<feature type="domain" description="Protein kinase" evidence="7">
    <location>
        <begin position="78"/>
        <end position="392"/>
    </location>
</feature>
<keyword evidence="2" id="KW-0723">Serine/threonine-protein kinase</keyword>
<keyword evidence="3" id="KW-0808">Transferase</keyword>
<dbReference type="InterPro" id="IPR011009">
    <property type="entry name" value="Kinase-like_dom_sf"/>
</dbReference>
<evidence type="ECO:0000313" key="8">
    <source>
        <dbReference type="EMBL" id="KAJ5181713.1"/>
    </source>
</evidence>
<evidence type="ECO:0000256" key="5">
    <source>
        <dbReference type="ARBA" id="ARBA00022777"/>
    </source>
</evidence>
<dbReference type="EMBL" id="JAPQKQ010000009">
    <property type="protein sequence ID" value="KAJ5181713.1"/>
    <property type="molecule type" value="Genomic_DNA"/>
</dbReference>
<sequence>MNIHGYVENETGKYVEIKIYKRLNGQPHEHIHVISGIHCPLFFYYSGNSSFDICTVGIMATFVTHKIMGTALQTTERYTDLQARGVGAFGVICSAHDSKANRTVAIKKIRNPFDGTARVKRTYREVHLMNHLKHDNACAEKGDALINITDIFISPAEDLYLVMDCCMTDLHELIQSRSKPLDNKFIQFFTYQLLRGLKFIHSAGVIHRDLKPSNILIKENCDLKICDFGLAREQDHQMTGYVSTRYYRAPEIMLTWQRYNYAVDIWSTGCILAEMLLGKVLLPGTDNVHHFKLITEIFGKPPKEIMETVYSDITMEFVNSLPEAEPRSLRATLGDVDSEGMPVKIFIDIKFLLIHLPPMILTLLAIDLLEKMLDIDPQKRITAADALPHLYVSTYSDSNDEPECEKQIDWSLLDSEMTTDQWKTKMYFEILNYHTGSYNWEDTDPKAHEGRFEDWMRTEITVDYGQLDVLAKTLFGAAATTEAFQRPLAKEATSPALLVFVSSYTESLSLRSDMSSEM</sequence>
<dbReference type="InterPro" id="IPR000719">
    <property type="entry name" value="Prot_kinase_dom"/>
</dbReference>
<accession>A0A9W9IP85</accession>
<dbReference type="AlphaFoldDB" id="A0A9W9IP85"/>
<organism evidence="8 9">
    <name type="scientific">Penicillium cf. viridicatum</name>
    <dbReference type="NCBI Taxonomy" id="2972119"/>
    <lineage>
        <taxon>Eukaryota</taxon>
        <taxon>Fungi</taxon>
        <taxon>Dikarya</taxon>
        <taxon>Ascomycota</taxon>
        <taxon>Pezizomycotina</taxon>
        <taxon>Eurotiomycetes</taxon>
        <taxon>Eurotiomycetidae</taxon>
        <taxon>Eurotiales</taxon>
        <taxon>Aspergillaceae</taxon>
        <taxon>Penicillium</taxon>
    </lineage>
</organism>
<evidence type="ECO:0000259" key="7">
    <source>
        <dbReference type="PROSITE" id="PS50011"/>
    </source>
</evidence>
<dbReference type="InterPro" id="IPR008271">
    <property type="entry name" value="Ser/Thr_kinase_AS"/>
</dbReference>
<dbReference type="InterPro" id="IPR003527">
    <property type="entry name" value="MAP_kinase_CS"/>
</dbReference>
<dbReference type="OrthoDB" id="192887at2759"/>
<evidence type="ECO:0000256" key="4">
    <source>
        <dbReference type="ARBA" id="ARBA00022741"/>
    </source>
</evidence>
<evidence type="ECO:0000256" key="1">
    <source>
        <dbReference type="ARBA" id="ARBA00012411"/>
    </source>
</evidence>
<dbReference type="EC" id="2.7.11.24" evidence="1"/>
<gene>
    <name evidence="8" type="ORF">N7449_011860</name>
</gene>
<keyword evidence="9" id="KW-1185">Reference proteome</keyword>
<reference evidence="8" key="2">
    <citation type="journal article" date="2023" name="IMA Fungus">
        <title>Comparative genomic study of the Penicillium genus elucidates a diverse pangenome and 15 lateral gene transfer events.</title>
        <authorList>
            <person name="Petersen C."/>
            <person name="Sorensen T."/>
            <person name="Nielsen M.R."/>
            <person name="Sondergaard T.E."/>
            <person name="Sorensen J.L."/>
            <person name="Fitzpatrick D.A."/>
            <person name="Frisvad J.C."/>
            <person name="Nielsen K.L."/>
        </authorList>
    </citation>
    <scope>NUCLEOTIDE SEQUENCE</scope>
    <source>
        <strain evidence="8">IBT 20477</strain>
    </source>
</reference>
<proteinExistence type="predicted"/>
<dbReference type="PANTHER" id="PTHR24055">
    <property type="entry name" value="MITOGEN-ACTIVATED PROTEIN KINASE"/>
    <property type="match status" value="1"/>
</dbReference>
<protein>
    <recommendedName>
        <fullName evidence="1">mitogen-activated protein kinase</fullName>
        <ecNumber evidence="1">2.7.11.24</ecNumber>
    </recommendedName>
</protein>